<dbReference type="PROSITE" id="PS50103">
    <property type="entry name" value="ZF_C3H1"/>
    <property type="match status" value="1"/>
</dbReference>
<dbReference type="Proteomes" id="UP000799536">
    <property type="component" value="Unassembled WGS sequence"/>
</dbReference>
<keyword evidence="1" id="KW-0863">Zinc-finger</keyword>
<gene>
    <name evidence="4" type="ORF">GQ43DRAFT_499254</name>
</gene>
<evidence type="ECO:0000259" key="3">
    <source>
        <dbReference type="PROSITE" id="PS50103"/>
    </source>
</evidence>
<protein>
    <recommendedName>
        <fullName evidence="3">C3H1-type domain-containing protein</fullName>
    </recommendedName>
</protein>
<dbReference type="EMBL" id="ML993851">
    <property type="protein sequence ID" value="KAF2205663.1"/>
    <property type="molecule type" value="Genomic_DNA"/>
</dbReference>
<evidence type="ECO:0000313" key="4">
    <source>
        <dbReference type="EMBL" id="KAF2205663.1"/>
    </source>
</evidence>
<dbReference type="Pfam" id="PF25540">
    <property type="entry name" value="DUF7923"/>
    <property type="match status" value="1"/>
</dbReference>
<evidence type="ECO:0000256" key="2">
    <source>
        <dbReference type="SAM" id="MobiDB-lite"/>
    </source>
</evidence>
<feature type="region of interest" description="Disordered" evidence="2">
    <location>
        <begin position="247"/>
        <end position="269"/>
    </location>
</feature>
<dbReference type="Gene3D" id="4.10.1000.10">
    <property type="entry name" value="Zinc finger, CCCH-type"/>
    <property type="match status" value="1"/>
</dbReference>
<accession>A0A9P4K029</accession>
<dbReference type="PANTHER" id="PTHR37543:SF1">
    <property type="entry name" value="CCCH ZINC FINGER DNA BINDING PROTEIN (AFU_ORTHOLOGUE AFUA_5G12760)"/>
    <property type="match status" value="1"/>
</dbReference>
<dbReference type="InterPro" id="IPR057654">
    <property type="entry name" value="Znf-CCCH_tandem"/>
</dbReference>
<feature type="domain" description="C3H1-type" evidence="3">
    <location>
        <begin position="276"/>
        <end position="303"/>
    </location>
</feature>
<dbReference type="InterPro" id="IPR057683">
    <property type="entry name" value="DUF7923"/>
</dbReference>
<organism evidence="4 5">
    <name type="scientific">Delitschia confertaspora ATCC 74209</name>
    <dbReference type="NCBI Taxonomy" id="1513339"/>
    <lineage>
        <taxon>Eukaryota</taxon>
        <taxon>Fungi</taxon>
        <taxon>Dikarya</taxon>
        <taxon>Ascomycota</taxon>
        <taxon>Pezizomycotina</taxon>
        <taxon>Dothideomycetes</taxon>
        <taxon>Pleosporomycetidae</taxon>
        <taxon>Pleosporales</taxon>
        <taxon>Delitschiaceae</taxon>
        <taxon>Delitschia</taxon>
    </lineage>
</organism>
<evidence type="ECO:0000313" key="5">
    <source>
        <dbReference type="Proteomes" id="UP000799536"/>
    </source>
</evidence>
<dbReference type="Pfam" id="PF25543">
    <property type="entry name" value="zf-CCCH_tandem"/>
    <property type="match status" value="1"/>
</dbReference>
<dbReference type="GO" id="GO:0008270">
    <property type="term" value="F:zinc ion binding"/>
    <property type="evidence" value="ECO:0007669"/>
    <property type="project" value="UniProtKB-KW"/>
</dbReference>
<comment type="caution">
    <text evidence="4">The sequence shown here is derived from an EMBL/GenBank/DDBJ whole genome shotgun (WGS) entry which is preliminary data.</text>
</comment>
<dbReference type="AlphaFoldDB" id="A0A9P4K029"/>
<dbReference type="InterPro" id="IPR000571">
    <property type="entry name" value="Znf_CCCH"/>
</dbReference>
<evidence type="ECO:0000256" key="1">
    <source>
        <dbReference type="PROSITE-ProRule" id="PRU00723"/>
    </source>
</evidence>
<keyword evidence="1" id="KW-0862">Zinc</keyword>
<keyword evidence="5" id="KW-1185">Reference proteome</keyword>
<proteinExistence type="predicted"/>
<keyword evidence="1" id="KW-0479">Metal-binding</keyword>
<sequence length="382" mass="42581">MIVSFLPFTPPFPSVISDLNQFRDELWSQGADGGRSAANELCEYIRLDLLSRGIPRNCKILCRGYVNLFGLAQSIHHNILGGAFDHDIHVVEDFLRGFTQARHLFDCVDVGRGHDAADIKLTENFKYYADDVRVKQIYFGGSHDNGYTRTLDQYAGPQYVNRVILLEGTPFACEIMRLPFRKVQFHGLFRESKMVNSGSTSTSRESSPQRWPYGMFVLPAPAPPAPVVQLPKASKAKIMKPVAIPQGPGGIYRNRDGQRIDPPTSKYSKAETDRVKKLKLCNVNYLRRDCPYGRRCTHDHDYKPTADELKTLALVARMAPCSSGSVCTDEKCVYGHMCAAPIKNGGKKVKGTKCCIFGEGCKFPAELHGIDGEVVKTTVVRN</sequence>
<dbReference type="OrthoDB" id="3512845at2759"/>
<dbReference type="PANTHER" id="PTHR37543">
    <property type="entry name" value="CCCH ZINC FINGER DNA BINDING PROTEIN (AFU_ORTHOLOGUE AFUA_5G12760)"/>
    <property type="match status" value="1"/>
</dbReference>
<name>A0A9P4K029_9PLEO</name>
<reference evidence="4" key="1">
    <citation type="journal article" date="2020" name="Stud. Mycol.">
        <title>101 Dothideomycetes genomes: a test case for predicting lifestyles and emergence of pathogens.</title>
        <authorList>
            <person name="Haridas S."/>
            <person name="Albert R."/>
            <person name="Binder M."/>
            <person name="Bloem J."/>
            <person name="Labutti K."/>
            <person name="Salamov A."/>
            <person name="Andreopoulos B."/>
            <person name="Baker S."/>
            <person name="Barry K."/>
            <person name="Bills G."/>
            <person name="Bluhm B."/>
            <person name="Cannon C."/>
            <person name="Castanera R."/>
            <person name="Culley D."/>
            <person name="Daum C."/>
            <person name="Ezra D."/>
            <person name="Gonzalez J."/>
            <person name="Henrissat B."/>
            <person name="Kuo A."/>
            <person name="Liang C."/>
            <person name="Lipzen A."/>
            <person name="Lutzoni F."/>
            <person name="Magnuson J."/>
            <person name="Mondo S."/>
            <person name="Nolan M."/>
            <person name="Ohm R."/>
            <person name="Pangilinan J."/>
            <person name="Park H.-J."/>
            <person name="Ramirez L."/>
            <person name="Alfaro M."/>
            <person name="Sun H."/>
            <person name="Tritt A."/>
            <person name="Yoshinaga Y."/>
            <person name="Zwiers L.-H."/>
            <person name="Turgeon B."/>
            <person name="Goodwin S."/>
            <person name="Spatafora J."/>
            <person name="Crous P."/>
            <person name="Grigoriev I."/>
        </authorList>
    </citation>
    <scope>NUCLEOTIDE SEQUENCE</scope>
    <source>
        <strain evidence="4">ATCC 74209</strain>
    </source>
</reference>
<feature type="zinc finger region" description="C3H1-type" evidence="1">
    <location>
        <begin position="276"/>
        <end position="303"/>
    </location>
</feature>